<dbReference type="Pfam" id="PF10490">
    <property type="entry name" value="CENP-F_C_Rb_bdg"/>
    <property type="match status" value="1"/>
</dbReference>
<feature type="coiled-coil region" evidence="1">
    <location>
        <begin position="911"/>
        <end position="955"/>
    </location>
</feature>
<organism evidence="6 7">
    <name type="scientific">Crocodylus porosus</name>
    <name type="common">Saltwater crocodile</name>
    <name type="synonym">Estuarine crocodile</name>
    <dbReference type="NCBI Taxonomy" id="8502"/>
    <lineage>
        <taxon>Eukaryota</taxon>
        <taxon>Metazoa</taxon>
        <taxon>Chordata</taxon>
        <taxon>Craniata</taxon>
        <taxon>Vertebrata</taxon>
        <taxon>Euteleostomi</taxon>
        <taxon>Archelosauria</taxon>
        <taxon>Archosauria</taxon>
        <taxon>Crocodylia</taxon>
        <taxon>Longirostres</taxon>
        <taxon>Crocodylidae</taxon>
        <taxon>Crocodylus</taxon>
    </lineage>
</organism>
<dbReference type="SUPFAM" id="SSF57997">
    <property type="entry name" value="Tropomyosin"/>
    <property type="match status" value="1"/>
</dbReference>
<feature type="domain" description="Centromere protein Cenp-F leucine-rich repeat-containing" evidence="3">
    <location>
        <begin position="2173"/>
        <end position="2307"/>
    </location>
</feature>
<feature type="region of interest" description="Disordered" evidence="2">
    <location>
        <begin position="2755"/>
        <end position="2810"/>
    </location>
</feature>
<reference evidence="6" key="1">
    <citation type="submission" date="2025-08" db="UniProtKB">
        <authorList>
            <consortium name="Ensembl"/>
        </authorList>
    </citation>
    <scope>IDENTIFICATION</scope>
</reference>
<dbReference type="Gene3D" id="1.10.287.1490">
    <property type="match status" value="1"/>
</dbReference>
<dbReference type="GO" id="GO:0005813">
    <property type="term" value="C:centrosome"/>
    <property type="evidence" value="ECO:0007669"/>
    <property type="project" value="Ensembl"/>
</dbReference>
<feature type="compositionally biased region" description="Low complexity" evidence="2">
    <location>
        <begin position="266"/>
        <end position="275"/>
    </location>
</feature>
<feature type="domain" description="Centromere protein Cenp-F leucine-rich repeat-containing" evidence="3">
    <location>
        <begin position="1938"/>
        <end position="2075"/>
    </location>
</feature>
<dbReference type="InterPro" id="IPR019513">
    <property type="entry name" value="Centromere_CenpF_leu-rich_rpt"/>
</dbReference>
<dbReference type="GO" id="GO:0021591">
    <property type="term" value="P:ventricular system development"/>
    <property type="evidence" value="ECO:0007669"/>
    <property type="project" value="Ensembl"/>
</dbReference>
<feature type="coiled-coil region" evidence="1">
    <location>
        <begin position="1914"/>
        <end position="2099"/>
    </location>
</feature>
<dbReference type="GeneID" id="109319724"/>
<feature type="compositionally biased region" description="Acidic residues" evidence="2">
    <location>
        <begin position="2966"/>
        <end position="2975"/>
    </location>
</feature>
<keyword evidence="1" id="KW-0175">Coiled coil</keyword>
<feature type="coiled-coil region" evidence="1">
    <location>
        <begin position="278"/>
        <end position="743"/>
    </location>
</feature>
<feature type="region of interest" description="Disordered" evidence="2">
    <location>
        <begin position="2944"/>
        <end position="2975"/>
    </location>
</feature>
<dbReference type="GO" id="GO:0000278">
    <property type="term" value="P:mitotic cell cycle"/>
    <property type="evidence" value="ECO:0007669"/>
    <property type="project" value="Ensembl"/>
</dbReference>
<evidence type="ECO:0000256" key="2">
    <source>
        <dbReference type="SAM" id="MobiDB-lite"/>
    </source>
</evidence>
<reference evidence="6" key="2">
    <citation type="submission" date="2025-09" db="UniProtKB">
        <authorList>
            <consortium name="Ensembl"/>
        </authorList>
    </citation>
    <scope>IDENTIFICATION</scope>
</reference>
<dbReference type="GO" id="GO:0010389">
    <property type="term" value="P:regulation of G2/M transition of mitotic cell cycle"/>
    <property type="evidence" value="ECO:0007669"/>
    <property type="project" value="Ensembl"/>
</dbReference>
<dbReference type="GO" id="GO:0045892">
    <property type="term" value="P:negative regulation of DNA-templated transcription"/>
    <property type="evidence" value="ECO:0007669"/>
    <property type="project" value="Ensembl"/>
</dbReference>
<evidence type="ECO:0000256" key="1">
    <source>
        <dbReference type="SAM" id="Coils"/>
    </source>
</evidence>
<feature type="coiled-coil region" evidence="1">
    <location>
        <begin position="1096"/>
        <end position="1258"/>
    </location>
</feature>
<dbReference type="GO" id="GO:0000940">
    <property type="term" value="C:outer kinetochore"/>
    <property type="evidence" value="ECO:0007669"/>
    <property type="project" value="Ensembl"/>
</dbReference>
<dbReference type="KEGG" id="cpoo:109319724"/>
<dbReference type="CTD" id="1063"/>
<dbReference type="GO" id="GO:0097539">
    <property type="term" value="C:ciliary transition fiber"/>
    <property type="evidence" value="ECO:0007669"/>
    <property type="project" value="Ensembl"/>
</dbReference>
<dbReference type="GeneTree" id="ENSGT00730000111187"/>
<dbReference type="GO" id="GO:0005635">
    <property type="term" value="C:nuclear envelope"/>
    <property type="evidence" value="ECO:0007669"/>
    <property type="project" value="Ensembl"/>
</dbReference>
<feature type="coiled-coil region" evidence="1">
    <location>
        <begin position="162"/>
        <end position="189"/>
    </location>
</feature>
<sequence length="2975" mass="344293">MSWAVEEWKEGLSTRALQKIQELESQLDNLKKERQKRQFQLDSLEAALQKQKQKVENEKSEGATLKRENQSLMELCDNLEKAKQKISHELQVKESQVNYQVGQLNSGKKQIEKLEQELKRCKSELERSLQSLTTGDISFSGTPQKTFTASLTPTQNQNDSKFEELQEKYNKEVEERKRLEAELRASQIKKINQSHLQNTMSHREIARHQASLSVFSWQQEKTPNCPSSSNQETPLKRIFSTSSFPWEQEKTPSHSGLRSEKKDFNRSFSNNSSNSPVIDRLKAQNQELSSRVKELEHILQVQEKEKKSHMNKLQETQLQLDKMKQTLSEKDNNLNKGKDELTRMTAQLDQAAAQYETVEQKVKKLSEELKCQRQNAESARHSYEHKVKEKEREYLEELSRQQRSLHTLDQQCNQIKSKLNQELQQAKNDYNALRAELDKVTAAKQLLERDCSELTQKLSRADQALLATQSKENELRKNFEEVKKEKNFLNCQFDQKLREIHQLEEELKTAKQFLKQSQNFAEEMKNKNLSQEAELKLLQENLNKQDSSVTLEKLKLVIADMEKQQESVQDLLIQRENHIKELNNKIGKMEKETEDLQKALGVKKRECEEIRKEIITFSDWKTENEQLANHLESEKEGLLNKINHLETSLKNQRVKSHETCERVRNMEIENERYNIEIKNLRETVECKNATLDAQKKAYDELQQKADCSEQKYKKEIENMTWKIAELTNQINLLGQRLQLTENKAVEKDQCYQELVVKYDRICSLVKSKDISEVTEDGEVYSQNDDCKTVLDDRQIAMSNATASTKEPGAITEDQENHFTKVALGTGKNNQQDVTVLQHQISSLETSLIAQKQLNSDLQKQYEELIQIKGQTEKRLFEVEQIHGSFVTETKHHISNLQEDVSARQDFVGKILAALEDKDKQFQKLNKELETRQAEIQDLKINNQMLEESVRQLQLMSETWNSEKKEMSTMICLYKEEIDGLIEKKATLQGINTTLEEEKVDLLKAHAHICNNLKEREEIISDMSKKHKEEQLSLEKKHEEIERELAILQTKYQSVEEKNANIESIFRLQTNNFEERKSEIEEDKQLINEHKEILLRLKLSEEKNRDLIQELEKLQSEFSHIQNVFSVERDCLRKEILHVRAEQNKVQEQYNILHQEREELIRAIETRNEHQICNLGLLSQANYEQLKESVEEKERDLNKCQVKLELLQMDLEDKEVSVENYKTQVMQLEAALKSSEIKLEESKKEKEGMLQELEIIKGKLETPDAKLIVMNTNEHSEDFNGDVVSQYHYKKGMDEKCSSGLHELTSSQNDDAQLVSSWQMTVNRVNELEKLCEKVQIEKLALTTEHNESETESVATTAEIAEERELLMNEVKILKEEKAIVPDEFMDQNDEDGSEIQFNEPMSCKSLECNVELNYDYEFLKLSEKEVKIHFVEIKEKLFSLQNQHKILHEQHCKTISQISELQSCIDTLKAENSALSTSLSKVHTDLVQVTPVPNSGEFKSFDSKHIFSPLGLNEISRFVEESFVSSSFDNHMYKKSEEITHLNSSKESVLGDTTEISLVEEPYDHALEHIPQQESITSTKSQLNSKIEELQTLCQTYEKSIKMLEDQFCSQENMKNEEIQELKQIILSERKEIDDLKKQNVSDNDQWQQKLNIVTMEMEYKLAAEKKQTENLFLQLEVARLQLQGLDLSSRSLPCTDIEDVPPEEEENGLQQLKVDSLPSENLTHESDTPDIRICEQTVLEETAECGKVTEITETRSTEKHSEKFTSETDYSYMSDKNTNLSDKTSDLSFSSHSLSETAVDFLENEVAIETLQQQLTQKPEENLKLFHGIQGSNEKADMLLFEIKELNSRLDLKEMELTAKISVCTELEKTVLALEKEQRDLKEKLESAAFDKQQLSCRGMTLEKELEKVRSDMEMYKVRLSDVTDMLDDLEKTKREWQEKFLETENELKRTQSEKANVENHALALEGDIEVLQTKNQQLERDGENKLKTMSGLQEQLAVITAERNQLGEELSILRENKEELDQVHQKLQEKTKELESNKIDSTEFIRILEAEVKTLTKLLETEKSNASHLTKEKDCLLQQLEKNKEVLALEKQKLQSLTGHLNEEKELILKESEMLQTQLSASEMENSKLSKSLEGLLTEKRELAARLNSAQEEVAQMRCGIEKLKIKIESDEKKKCHVAEKLRECEWKRDSLLDKVEKLERELQISEDNLEDAILRAETAKVEAETLSTEMEKRGQKLITLELEITDIQAEKEGLVKELKEKQEKIFELESSNSTIVKLLEITEKENIKMRELQNVVLLVTSQLKDARRSYNEQKVCEAKGLDIINEVGCLEYDDKTQLLEELQETETLSAKLEQSVKALVQKLATYKQKLTEKIQENVTLQNQIKDAEQVSIQLLHLENEHEHCKEAKEGLQQLMAELIPKVQNLSNTETWQSALENLKISYKDLEKELESTRSEKIAFLEKVNELTENNISLEDKLKKSEEKIMKLQEELTTGRNILVEQVQHLQEQAEKNLIQLNLNMVEKTELSNSLDKVQKELEEKGREMKRELSEYQRTLHQMEKNHQVVLAETDKKNELEIMACQDKLKSLEQCISAQKLEMELLKSSKEELNNSLKEANQMIESLTKNKADNLKTIVQLKKEIELAHSKLQLCIESCKQMEQEKEVLQKQIVEQDALLKEQNQTVADGASTEEMRLKLEELQESIEVKTKEADENLEKYCSLIVNFHKLEEANEMLKTQVSLLNAQLKPTTDIVVSNSPLHSSDNPVTVNDQPVTKRRLNEEPTQHSGKRRRSQEIKKENGVPRSPIPETLAKKLKKGAIYQDSLSENTEYQPEGLPEVVKKGFGDIPTGNISPYILRRTSLNLRTSPRLAAQSQRSSPSTQSFQKSRSDNLAELSKPTAGGSKSQKVNDALQCQAGTPILPMEPTLRSPLCVNKQSVKAVAESSIESLETPKNKYSLRKQTLPDKDEEENCRVQ</sequence>
<dbReference type="GO" id="GO:0042803">
    <property type="term" value="F:protein homodimerization activity"/>
    <property type="evidence" value="ECO:0007669"/>
    <property type="project" value="Ensembl"/>
</dbReference>
<dbReference type="InterPro" id="IPR018302">
    <property type="entry name" value="CenpF/LEK1_Rb-prot-bd"/>
</dbReference>
<name>A0A7M4DWY5_CROPO</name>
<feature type="coiled-coil region" evidence="1">
    <location>
        <begin position="13"/>
        <end position="131"/>
    </location>
</feature>
<dbReference type="OrthoDB" id="10255522at2759"/>
<evidence type="ECO:0000313" key="6">
    <source>
        <dbReference type="Ensembl" id="ENSCPRP00005000964.1"/>
    </source>
</evidence>
<dbReference type="Pfam" id="PF10481">
    <property type="entry name" value="CENP-F_N"/>
    <property type="match status" value="1"/>
</dbReference>
<dbReference type="GO" id="GO:0016202">
    <property type="term" value="P:regulation of striated muscle tissue development"/>
    <property type="evidence" value="ECO:0007669"/>
    <property type="project" value="Ensembl"/>
</dbReference>
<feature type="region of interest" description="Disordered" evidence="2">
    <location>
        <begin position="240"/>
        <end position="276"/>
    </location>
</feature>
<evidence type="ECO:0000259" key="4">
    <source>
        <dbReference type="Pfam" id="PF10481"/>
    </source>
</evidence>
<feature type="compositionally biased region" description="Basic and acidic residues" evidence="2">
    <location>
        <begin position="247"/>
        <end position="265"/>
    </location>
</feature>
<protein>
    <submittedName>
        <fullName evidence="6">Centromere protein F</fullName>
    </submittedName>
</protein>
<dbReference type="GO" id="GO:0015031">
    <property type="term" value="P:protein transport"/>
    <property type="evidence" value="ECO:0007669"/>
    <property type="project" value="Ensembl"/>
</dbReference>
<evidence type="ECO:0000313" key="7">
    <source>
        <dbReference type="Proteomes" id="UP000594220"/>
    </source>
</evidence>
<dbReference type="Pfam" id="PF10473">
    <property type="entry name" value="CENP-F_leu_zip"/>
    <property type="match status" value="2"/>
</dbReference>
<dbReference type="GO" id="GO:0001822">
    <property type="term" value="P:kidney development"/>
    <property type="evidence" value="ECO:0007669"/>
    <property type="project" value="Ensembl"/>
</dbReference>
<dbReference type="GO" id="GO:0030496">
    <property type="term" value="C:midbody"/>
    <property type="evidence" value="ECO:0007669"/>
    <property type="project" value="Ensembl"/>
</dbReference>
<feature type="region of interest" description="Disordered" evidence="2">
    <location>
        <begin position="134"/>
        <end position="155"/>
    </location>
</feature>
<feature type="coiled-coil region" evidence="1">
    <location>
        <begin position="1324"/>
        <end position="1376"/>
    </location>
</feature>
<feature type="coiled-coil region" evidence="1">
    <location>
        <begin position="2135"/>
        <end position="2274"/>
    </location>
</feature>
<dbReference type="OMA" id="EQPNEQH"/>
<keyword evidence="7" id="KW-1185">Reference proteome</keyword>
<dbReference type="InterPro" id="IPR043513">
    <property type="entry name" value="Cenp-F"/>
</dbReference>
<evidence type="ECO:0000259" key="5">
    <source>
        <dbReference type="Pfam" id="PF10490"/>
    </source>
</evidence>
<feature type="coiled-coil region" evidence="1">
    <location>
        <begin position="1023"/>
        <end position="1064"/>
    </location>
</feature>
<dbReference type="Ensembl" id="ENSCPRT00005001126.1">
    <property type="protein sequence ID" value="ENSCPRP00005000964.1"/>
    <property type="gene ID" value="ENSCPRG00005000744.1"/>
</dbReference>
<dbReference type="GO" id="GO:0036064">
    <property type="term" value="C:ciliary basal body"/>
    <property type="evidence" value="ECO:0007669"/>
    <property type="project" value="Ensembl"/>
</dbReference>
<dbReference type="GO" id="GO:0051310">
    <property type="term" value="P:metaphase chromosome alignment"/>
    <property type="evidence" value="ECO:0007669"/>
    <property type="project" value="Ensembl"/>
</dbReference>
<dbReference type="GO" id="GO:0070840">
    <property type="term" value="F:dynein complex binding"/>
    <property type="evidence" value="ECO:0007669"/>
    <property type="project" value="Ensembl"/>
</dbReference>
<feature type="compositionally biased region" description="Polar residues" evidence="2">
    <location>
        <begin position="2755"/>
        <end position="2773"/>
    </location>
</feature>
<dbReference type="Gene3D" id="1.10.287.2610">
    <property type="match status" value="1"/>
</dbReference>
<feature type="coiled-coil region" evidence="1">
    <location>
        <begin position="2338"/>
        <end position="2746"/>
    </location>
</feature>
<feature type="compositionally biased region" description="Polar residues" evidence="2">
    <location>
        <begin position="2867"/>
        <end position="2886"/>
    </location>
</feature>
<dbReference type="RefSeq" id="XP_019405011.1">
    <property type="nucleotide sequence ID" value="XM_019549466.1"/>
</dbReference>
<feature type="coiled-coil region" evidence="1">
    <location>
        <begin position="1580"/>
        <end position="1639"/>
    </location>
</feature>
<dbReference type="PANTHER" id="PTHR18874:SF10">
    <property type="entry name" value="CENTROMERE PROTEIN F"/>
    <property type="match status" value="1"/>
</dbReference>
<feature type="domain" description="Kinetochore protein Cenp-F/LEK1 Rb protein-binding" evidence="5">
    <location>
        <begin position="2826"/>
        <end position="2868"/>
    </location>
</feature>
<dbReference type="InterPro" id="IPR018463">
    <property type="entry name" value="Centromere_CenpF_N"/>
</dbReference>
<dbReference type="GO" id="GO:0045120">
    <property type="term" value="C:pronucleus"/>
    <property type="evidence" value="ECO:0007669"/>
    <property type="project" value="Ensembl"/>
</dbReference>
<feature type="region of interest" description="Disordered" evidence="2">
    <location>
        <begin position="2867"/>
        <end position="2908"/>
    </location>
</feature>
<proteinExistence type="predicted"/>
<dbReference type="GO" id="GO:0008017">
    <property type="term" value="F:microtubule binding"/>
    <property type="evidence" value="ECO:0007669"/>
    <property type="project" value="InterPro"/>
</dbReference>
<feature type="domain" description="Centromere protein Cenp-F N-terminal" evidence="4">
    <location>
        <begin position="1"/>
        <end position="305"/>
    </location>
</feature>
<accession>A0A7M4DWY5</accession>
<dbReference type="RefSeq" id="XP_019405010.1">
    <property type="nucleotide sequence ID" value="XM_019549465.1"/>
</dbReference>
<gene>
    <name evidence="6" type="primary">CENPF</name>
</gene>
<dbReference type="Proteomes" id="UP000594220">
    <property type="component" value="Unplaced"/>
</dbReference>
<dbReference type="GO" id="GO:0016363">
    <property type="term" value="C:nuclear matrix"/>
    <property type="evidence" value="ECO:0007669"/>
    <property type="project" value="Ensembl"/>
</dbReference>
<evidence type="ECO:0000259" key="3">
    <source>
        <dbReference type="Pfam" id="PF10473"/>
    </source>
</evidence>
<dbReference type="PANTHER" id="PTHR18874">
    <property type="entry name" value="CMF/LEK/CENP CELL DIVISION-RELATED"/>
    <property type="match status" value="1"/>
</dbReference>
<dbReference type="GO" id="GO:0005654">
    <property type="term" value="C:nucleoplasm"/>
    <property type="evidence" value="ECO:0007669"/>
    <property type="project" value="Ensembl"/>
</dbReference>
<dbReference type="GO" id="GO:0000922">
    <property type="term" value="C:spindle pole"/>
    <property type="evidence" value="ECO:0007669"/>
    <property type="project" value="Ensembl"/>
</dbReference>
<dbReference type="GO" id="GO:0005930">
    <property type="term" value="C:axoneme"/>
    <property type="evidence" value="ECO:0007669"/>
    <property type="project" value="Ensembl"/>
</dbReference>
<dbReference type="GO" id="GO:0140297">
    <property type="term" value="F:DNA-binding transcription factor binding"/>
    <property type="evidence" value="ECO:0007669"/>
    <property type="project" value="Ensembl"/>
</dbReference>